<evidence type="ECO:0000256" key="3">
    <source>
        <dbReference type="ARBA" id="ARBA00022729"/>
    </source>
</evidence>
<evidence type="ECO:0000256" key="5">
    <source>
        <dbReference type="ARBA" id="ARBA00023237"/>
    </source>
</evidence>
<reference evidence="10 16" key="3">
    <citation type="journal article" date="2019" name="Nat. Med.">
        <title>A library of human gut bacterial isolates paired with longitudinal multiomics data enables mechanistic microbiome research.</title>
        <authorList>
            <person name="Poyet M."/>
            <person name="Groussin M."/>
            <person name="Gibbons S.M."/>
            <person name="Avila-Pacheco J."/>
            <person name="Jiang X."/>
            <person name="Kearney S.M."/>
            <person name="Perrotta A.R."/>
            <person name="Berdy B."/>
            <person name="Zhao S."/>
            <person name="Lieberman T.D."/>
            <person name="Swanson P.K."/>
            <person name="Smith M."/>
            <person name="Roesemann S."/>
            <person name="Alexander J.E."/>
            <person name="Rich S.A."/>
            <person name="Livny J."/>
            <person name="Vlamakis H."/>
            <person name="Clish C."/>
            <person name="Bullock K."/>
            <person name="Deik A."/>
            <person name="Scott J."/>
            <person name="Pierce K.A."/>
            <person name="Xavier R.J."/>
            <person name="Alm E.J."/>
        </authorList>
    </citation>
    <scope>NUCLEOTIDE SEQUENCE [LARGE SCALE GENOMIC DNA]</scope>
    <source>
        <strain evidence="10 16">BIOML-A6</strain>
    </source>
</reference>
<evidence type="ECO:0000313" key="11">
    <source>
        <dbReference type="EMBL" id="MDE8692552.1"/>
    </source>
</evidence>
<organism evidence="9 14">
    <name type="scientific">Bacteroides cellulosilyticus</name>
    <dbReference type="NCBI Taxonomy" id="246787"/>
    <lineage>
        <taxon>Bacteria</taxon>
        <taxon>Pseudomonadati</taxon>
        <taxon>Bacteroidota</taxon>
        <taxon>Bacteroidia</taxon>
        <taxon>Bacteroidales</taxon>
        <taxon>Bacteroidaceae</taxon>
        <taxon>Bacteroides</taxon>
    </lineage>
</organism>
<dbReference type="InterPro" id="IPR033985">
    <property type="entry name" value="SusD-like_N"/>
</dbReference>
<sequence length="606" mass="69606">MNKININKGRNLMKTMAAVVLVGMSTAGCVDMDLSPNGKPAEGNVWSTPTLAEQTIAGVYNQLYVDYSDVANGWFDIWSSTMDYGIGIAPTFNFLFATNSPSSVKGSSAPWQRFYKGIIKANDVIGNLPTVEGFDETKRSRYISECMFLRCWWYYRLNILYNGVPYYKDPIKDIDEAKLARSTQDEVWGYIVDDLTSCINNPDLPDKYSSDDANYGHITKGAAYALRGKVYLWMKEWKKAADDFQAVKDCGYTLYKGAGEESYKKLFKVENERCDEMIFSLQCLDHPDYTQKKNRGFGNRCLPPDPSGNGLGWNNYIINPQFAESYENRDGSKFNWDDIIPGYNDMGIDKRMVYFLRNNITETERKNAVAAGADMSKYDASGNEERIKKAYENRDPRMAMSVITPYASFLGGVEGTPKEYVMRYPFRSYTTYGDLKTDTSLKFYYLNRKFVGEGLELPNIYSELDLPFIRYADVLLNWAEALNELNDLPGAISKVNEVRERAGAQLLGTNEFTQVTGKTDMHQRIMNERHWELIGEDVIYFDEIRWRTWKDLKFYKDKEGKMNGMTQIWGTRTNNYAWGGDHYWSLPIPAREMQMNPNMVQNPGWD</sequence>
<feature type="domain" description="SusD-like N-terminal" evidence="8">
    <location>
        <begin position="109"/>
        <end position="232"/>
    </location>
</feature>
<feature type="domain" description="RagB/SusD" evidence="7">
    <location>
        <begin position="276"/>
        <end position="605"/>
    </location>
</feature>
<dbReference type="SUPFAM" id="SSF48452">
    <property type="entry name" value="TPR-like"/>
    <property type="match status" value="1"/>
</dbReference>
<dbReference type="Proteomes" id="UP000061809">
    <property type="component" value="Chromosome"/>
</dbReference>
<evidence type="ECO:0000313" key="12">
    <source>
        <dbReference type="EMBL" id="MDT4514627.1"/>
    </source>
</evidence>
<dbReference type="Proteomes" id="UP000283341">
    <property type="component" value="Unassembled WGS sequence"/>
</dbReference>
<dbReference type="InterPro" id="IPR011990">
    <property type="entry name" value="TPR-like_helical_dom_sf"/>
</dbReference>
<evidence type="ECO:0000313" key="13">
    <source>
        <dbReference type="EMBL" id="RGS35165.1"/>
    </source>
</evidence>
<evidence type="ECO:0000313" key="15">
    <source>
        <dbReference type="Proteomes" id="UP000283341"/>
    </source>
</evidence>
<proteinExistence type="inferred from homology"/>
<feature type="chain" id="PRO_5013461237" evidence="6">
    <location>
        <begin position="28"/>
        <end position="606"/>
    </location>
</feature>
<dbReference type="EMBL" id="JAVSNH010000002">
    <property type="protein sequence ID" value="MDT4514627.1"/>
    <property type="molecule type" value="Genomic_DNA"/>
</dbReference>
<dbReference type="Gene3D" id="1.25.40.390">
    <property type="match status" value="1"/>
</dbReference>
<evidence type="ECO:0000256" key="2">
    <source>
        <dbReference type="ARBA" id="ARBA00006275"/>
    </source>
</evidence>
<dbReference type="Pfam" id="PF14322">
    <property type="entry name" value="SusD-like_3"/>
    <property type="match status" value="1"/>
</dbReference>
<dbReference type="EMBL" id="QRVJ01000016">
    <property type="protein sequence ID" value="RGS35165.1"/>
    <property type="molecule type" value="Genomic_DNA"/>
</dbReference>
<dbReference type="KEGG" id="bcel:BcellWH2_02654"/>
<dbReference type="eggNOG" id="COG0614">
    <property type="taxonomic scope" value="Bacteria"/>
</dbReference>
<dbReference type="Proteomes" id="UP001221924">
    <property type="component" value="Unassembled WGS sequence"/>
</dbReference>
<reference evidence="11" key="4">
    <citation type="submission" date="2023-03" db="EMBL/GenBank/DDBJ databases">
        <title>DFI Biobank Strains.</title>
        <authorList>
            <person name="Mostad J."/>
            <person name="Paddock L."/>
            <person name="Medina S."/>
            <person name="Waligurski E."/>
            <person name="Barat B."/>
            <person name="Smith R."/>
            <person name="Burgo V."/>
            <person name="Metcalfe C."/>
            <person name="Woodson C."/>
            <person name="Sundararajan A."/>
            <person name="Ramaswamy R."/>
            <person name="Lin H."/>
            <person name="Pamer E.G."/>
        </authorList>
    </citation>
    <scope>NUCLEOTIDE SEQUENCE</scope>
    <source>
        <strain evidence="11">DFI.9.5</strain>
    </source>
</reference>
<dbReference type="AlphaFoldDB" id="A0A0P0FX53"/>
<keyword evidence="5" id="KW-0998">Cell outer membrane</keyword>
<evidence type="ECO:0000259" key="7">
    <source>
        <dbReference type="Pfam" id="PF07980"/>
    </source>
</evidence>
<protein>
    <submittedName>
        <fullName evidence="10">RagB/SusD family nutrient uptake outer membrane protein</fullName>
    </submittedName>
    <submittedName>
        <fullName evidence="9">SusD family protein</fullName>
    </submittedName>
</protein>
<dbReference type="GeneID" id="66305998"/>
<evidence type="ECO:0000256" key="1">
    <source>
        <dbReference type="ARBA" id="ARBA00004442"/>
    </source>
</evidence>
<accession>A0A0P0FX53</accession>
<dbReference type="PATRIC" id="fig|246787.4.peg.2731"/>
<evidence type="ECO:0000313" key="10">
    <source>
        <dbReference type="EMBL" id="KAA5417281.1"/>
    </source>
</evidence>
<comment type="subcellular location">
    <subcellularLocation>
        <location evidence="1">Cell outer membrane</location>
    </subcellularLocation>
</comment>
<dbReference type="Pfam" id="PF07980">
    <property type="entry name" value="SusD_RagB"/>
    <property type="match status" value="1"/>
</dbReference>
<evidence type="ECO:0000259" key="8">
    <source>
        <dbReference type="Pfam" id="PF14322"/>
    </source>
</evidence>
<dbReference type="RefSeq" id="WP_007211160.1">
    <property type="nucleotide sequence ID" value="NZ_CABMLT010000009.1"/>
</dbReference>
<feature type="signal peptide" evidence="6">
    <location>
        <begin position="1"/>
        <end position="27"/>
    </location>
</feature>
<gene>
    <name evidence="9" type="ORF">BcellWH2_02654</name>
    <name evidence="13" type="ORF">DWX97_17050</name>
    <name evidence="10" type="ORF">F2Y81_13730</name>
    <name evidence="11" type="ORF">PZH42_00365</name>
    <name evidence="12" type="ORF">RO785_27040</name>
</gene>
<reference evidence="9 14" key="1">
    <citation type="journal article" date="2015" name="Science">
        <title>Genetic determinants of in vivo fitness and diet responsiveness in multiple human gut Bacteroides.</title>
        <authorList>
            <person name="Wu M."/>
            <person name="McNulty N.P."/>
            <person name="Rodionov D.A."/>
            <person name="Khoroshkin M.S."/>
            <person name="Griffin N.W."/>
            <person name="Cheng J."/>
            <person name="Latreille P."/>
            <person name="Kerstetter R.A."/>
            <person name="Terrapon N."/>
            <person name="Henrissat B."/>
            <person name="Osterman A.L."/>
            <person name="Gordon J.I."/>
        </authorList>
    </citation>
    <scope>NUCLEOTIDE SEQUENCE [LARGE SCALE GENOMIC DNA]</scope>
    <source>
        <strain evidence="9 14">WH2</strain>
    </source>
</reference>
<dbReference type="GO" id="GO:0009279">
    <property type="term" value="C:cell outer membrane"/>
    <property type="evidence" value="ECO:0007669"/>
    <property type="project" value="UniProtKB-SubCell"/>
</dbReference>
<comment type="similarity">
    <text evidence="2">Belongs to the SusD family.</text>
</comment>
<dbReference type="EMBL" id="JARFID010000001">
    <property type="protein sequence ID" value="MDE8692552.1"/>
    <property type="molecule type" value="Genomic_DNA"/>
</dbReference>
<evidence type="ECO:0000313" key="16">
    <source>
        <dbReference type="Proteomes" id="UP000448877"/>
    </source>
</evidence>
<dbReference type="Proteomes" id="UP000448877">
    <property type="component" value="Unassembled WGS sequence"/>
</dbReference>
<name>A0A0P0FX53_9BACE</name>
<dbReference type="STRING" id="246787.BcellWH2_02654"/>
<dbReference type="Proteomes" id="UP001266995">
    <property type="component" value="Unassembled WGS sequence"/>
</dbReference>
<reference evidence="13 15" key="2">
    <citation type="submission" date="2018-08" db="EMBL/GenBank/DDBJ databases">
        <title>A genome reference for cultivated species of the human gut microbiota.</title>
        <authorList>
            <person name="Zou Y."/>
            <person name="Xue W."/>
            <person name="Luo G."/>
        </authorList>
    </citation>
    <scope>NUCLEOTIDE SEQUENCE [LARGE SCALE GENOMIC DNA]</scope>
    <source>
        <strain evidence="13 15">AF22-3AC</strain>
    </source>
</reference>
<dbReference type="PROSITE" id="PS51257">
    <property type="entry name" value="PROKAR_LIPOPROTEIN"/>
    <property type="match status" value="1"/>
</dbReference>
<keyword evidence="3 6" id="KW-0732">Signal</keyword>
<keyword evidence="4" id="KW-0472">Membrane</keyword>
<dbReference type="InterPro" id="IPR012944">
    <property type="entry name" value="SusD_RagB_dom"/>
</dbReference>
<evidence type="ECO:0000256" key="6">
    <source>
        <dbReference type="SAM" id="SignalP"/>
    </source>
</evidence>
<dbReference type="EMBL" id="CP012801">
    <property type="protein sequence ID" value="ALJ59893.1"/>
    <property type="molecule type" value="Genomic_DNA"/>
</dbReference>
<evidence type="ECO:0000313" key="9">
    <source>
        <dbReference type="EMBL" id="ALJ59893.1"/>
    </source>
</evidence>
<dbReference type="EMBL" id="VVYV01000022">
    <property type="protein sequence ID" value="KAA5417281.1"/>
    <property type="molecule type" value="Genomic_DNA"/>
</dbReference>
<evidence type="ECO:0000313" key="14">
    <source>
        <dbReference type="Proteomes" id="UP000061809"/>
    </source>
</evidence>
<evidence type="ECO:0000256" key="4">
    <source>
        <dbReference type="ARBA" id="ARBA00023136"/>
    </source>
</evidence>
<reference evidence="12" key="5">
    <citation type="submission" date="2023-08" db="EMBL/GenBank/DDBJ databases">
        <title>Reintroducing virulent viruses to syntetic microbiomes.</title>
        <authorList>
            <person name="Wilde J."/>
            <person name="Boyes R."/>
            <person name="Robinson A.V."/>
            <person name="Daisley B.A."/>
            <person name="Allen-Vercoe E."/>
        </authorList>
    </citation>
    <scope>NUCLEOTIDE SEQUENCE</scope>
    <source>
        <strain evidence="12">225I_12FAA</strain>
    </source>
</reference>